<gene>
    <name evidence="15" type="ORF">BW732_09590</name>
</gene>
<dbReference type="STRING" id="633807.BW732_09590"/>
<feature type="binding site" evidence="14">
    <location>
        <position position="53"/>
    </location>
    <ligand>
        <name>ATP</name>
        <dbReference type="ChEBI" id="CHEBI:30616"/>
    </ligand>
</feature>
<dbReference type="InterPro" id="IPR017945">
    <property type="entry name" value="DHBP_synth_RibB-like_a/b_dom"/>
</dbReference>
<dbReference type="RefSeq" id="WP_077276535.1">
    <property type="nucleotide sequence ID" value="NZ_CP019609.1"/>
</dbReference>
<keyword evidence="10 13" id="KW-0067">ATP-binding</keyword>
<dbReference type="EMBL" id="CP019609">
    <property type="protein sequence ID" value="AQP54455.1"/>
    <property type="molecule type" value="Genomic_DNA"/>
</dbReference>
<keyword evidence="16" id="KW-1185">Reference proteome</keyword>
<evidence type="ECO:0000256" key="4">
    <source>
        <dbReference type="ARBA" id="ARBA00015492"/>
    </source>
</evidence>
<feature type="binding site" evidence="14">
    <location>
        <position position="194"/>
    </location>
    <ligand>
        <name>ATP</name>
        <dbReference type="ChEBI" id="CHEBI:30616"/>
    </ligand>
</feature>
<evidence type="ECO:0000313" key="15">
    <source>
        <dbReference type="EMBL" id="AQP54455.1"/>
    </source>
</evidence>
<dbReference type="PANTHER" id="PTHR17490:SF16">
    <property type="entry name" value="THREONYLCARBAMOYL-AMP SYNTHASE"/>
    <property type="match status" value="1"/>
</dbReference>
<comment type="function">
    <text evidence="13">Required for the formation of a threonylcarbamoyl group on adenosine at position 37 (t(6)A37) in tRNAs that read codons beginning with adenine.</text>
</comment>
<evidence type="ECO:0000256" key="3">
    <source>
        <dbReference type="ARBA" id="ARBA00012584"/>
    </source>
</evidence>
<comment type="subcellular location">
    <subcellularLocation>
        <location evidence="1 13">Cytoplasm</location>
    </subcellularLocation>
</comment>
<dbReference type="GO" id="GO:0003725">
    <property type="term" value="F:double-stranded RNA binding"/>
    <property type="evidence" value="ECO:0007669"/>
    <property type="project" value="UniProtKB-UniRule"/>
</dbReference>
<comment type="similarity">
    <text evidence="2 13">Belongs to the SUA5 family.</text>
</comment>
<evidence type="ECO:0000256" key="12">
    <source>
        <dbReference type="ARBA" id="ARBA00048366"/>
    </source>
</evidence>
<evidence type="ECO:0000256" key="9">
    <source>
        <dbReference type="ARBA" id="ARBA00022741"/>
    </source>
</evidence>
<dbReference type="GO" id="GO:0008033">
    <property type="term" value="P:tRNA processing"/>
    <property type="evidence" value="ECO:0007669"/>
    <property type="project" value="UniProtKB-KW"/>
</dbReference>
<evidence type="ECO:0000256" key="1">
    <source>
        <dbReference type="ARBA" id="ARBA00004496"/>
    </source>
</evidence>
<protein>
    <recommendedName>
        <fullName evidence="4 13">Threonylcarbamoyl-AMP synthase</fullName>
        <shortName evidence="13">TC-AMP synthase</shortName>
        <ecNumber evidence="3 13">2.7.7.87</ecNumber>
    </recommendedName>
    <alternativeName>
        <fullName evidence="11 13">L-threonylcarbamoyladenylate synthase</fullName>
    </alternativeName>
</protein>
<dbReference type="PANTHER" id="PTHR17490">
    <property type="entry name" value="SUA5"/>
    <property type="match status" value="1"/>
</dbReference>
<accession>A0A1Q2D835</accession>
<feature type="binding site" evidence="14">
    <location>
        <position position="178"/>
    </location>
    <ligand>
        <name>L-threonine</name>
        <dbReference type="ChEBI" id="CHEBI:57926"/>
    </ligand>
</feature>
<evidence type="ECO:0000313" key="16">
    <source>
        <dbReference type="Proteomes" id="UP000188246"/>
    </source>
</evidence>
<dbReference type="InterPro" id="IPR006070">
    <property type="entry name" value="Sua5-like_dom"/>
</dbReference>
<dbReference type="Pfam" id="PF01300">
    <property type="entry name" value="Sua5_yciO_yrdC"/>
    <property type="match status" value="1"/>
</dbReference>
<dbReference type="AlphaFoldDB" id="A0A1Q2D835"/>
<feature type="binding site" evidence="14">
    <location>
        <position position="62"/>
    </location>
    <ligand>
        <name>L-threonine</name>
        <dbReference type="ChEBI" id="CHEBI:57926"/>
    </ligand>
</feature>
<dbReference type="Gene3D" id="3.90.870.10">
    <property type="entry name" value="DHBP synthase"/>
    <property type="match status" value="1"/>
</dbReference>
<evidence type="ECO:0000256" key="2">
    <source>
        <dbReference type="ARBA" id="ARBA00007663"/>
    </source>
</evidence>
<feature type="binding site" evidence="14">
    <location>
        <position position="30"/>
    </location>
    <ligand>
        <name>L-threonine</name>
        <dbReference type="ChEBI" id="CHEBI:57926"/>
    </ligand>
</feature>
<evidence type="ECO:0000256" key="8">
    <source>
        <dbReference type="ARBA" id="ARBA00022695"/>
    </source>
</evidence>
<keyword evidence="7 13" id="KW-0819">tRNA processing</keyword>
<dbReference type="InterPro" id="IPR005145">
    <property type="entry name" value="Sua5_C"/>
</dbReference>
<keyword evidence="6 13" id="KW-0808">Transferase</keyword>
<feature type="binding site" evidence="14">
    <location>
        <position position="148"/>
    </location>
    <ligand>
        <name>ATP</name>
        <dbReference type="ChEBI" id="CHEBI:30616"/>
    </ligand>
</feature>
<feature type="binding site" evidence="14">
    <location>
        <position position="118"/>
    </location>
    <ligand>
        <name>ATP</name>
        <dbReference type="ChEBI" id="CHEBI:30616"/>
    </ligand>
</feature>
<evidence type="ECO:0000256" key="13">
    <source>
        <dbReference type="PIRNR" id="PIRNR004930"/>
    </source>
</evidence>
<evidence type="ECO:0000256" key="7">
    <source>
        <dbReference type="ARBA" id="ARBA00022694"/>
    </source>
</evidence>
<name>A0A1Q2D835_9ENTE</name>
<evidence type="ECO:0000256" key="6">
    <source>
        <dbReference type="ARBA" id="ARBA00022679"/>
    </source>
</evidence>
<feature type="binding site" evidence="14">
    <location>
        <position position="114"/>
    </location>
    <ligand>
        <name>ATP</name>
        <dbReference type="ChEBI" id="CHEBI:30616"/>
    </ligand>
</feature>
<feature type="binding site" evidence="14">
    <location>
        <position position="233"/>
    </location>
    <ligand>
        <name>ATP</name>
        <dbReference type="ChEBI" id="CHEBI:30616"/>
    </ligand>
</feature>
<dbReference type="Gene3D" id="3.40.50.11030">
    <property type="entry name" value="Threonylcarbamoyl-AMP synthase, C-terminal domain"/>
    <property type="match status" value="1"/>
</dbReference>
<evidence type="ECO:0000256" key="5">
    <source>
        <dbReference type="ARBA" id="ARBA00022490"/>
    </source>
</evidence>
<dbReference type="GO" id="GO:0061710">
    <property type="term" value="F:L-threonylcarbamoyladenylate synthase"/>
    <property type="evidence" value="ECO:0007669"/>
    <property type="project" value="UniProtKB-EC"/>
</dbReference>
<reference evidence="15 16" key="1">
    <citation type="journal article" date="2010" name="Int. J. Syst. Evol. Microbiol.">
        <title>Vagococcus penaei sp. nov., isolated from spoilage microbiota of cooked shrimp (Penaeus vannamei).</title>
        <authorList>
            <person name="Jaffres E."/>
            <person name="Prevost H."/>
            <person name="Rossero A."/>
            <person name="Joffraud J.J."/>
            <person name="Dousset X."/>
        </authorList>
    </citation>
    <scope>NUCLEOTIDE SEQUENCE [LARGE SCALE GENOMIC DNA]</scope>
    <source>
        <strain evidence="15 16">CD276</strain>
    </source>
</reference>
<dbReference type="GO" id="GO:0005737">
    <property type="term" value="C:cytoplasm"/>
    <property type="evidence" value="ECO:0007669"/>
    <property type="project" value="UniProtKB-SubCell"/>
</dbReference>
<dbReference type="EC" id="2.7.7.87" evidence="3 13"/>
<feature type="binding site" evidence="14">
    <location>
        <position position="140"/>
    </location>
    <ligand>
        <name>ATP</name>
        <dbReference type="ChEBI" id="CHEBI:30616"/>
    </ligand>
</feature>
<dbReference type="Proteomes" id="UP000188246">
    <property type="component" value="Chromosome"/>
</dbReference>
<dbReference type="PROSITE" id="PS51163">
    <property type="entry name" value="YRDC"/>
    <property type="match status" value="1"/>
</dbReference>
<comment type="catalytic activity">
    <reaction evidence="12 13">
        <text>L-threonine + hydrogencarbonate + ATP = L-threonylcarbamoyladenylate + diphosphate + H2O</text>
        <dbReference type="Rhea" id="RHEA:36407"/>
        <dbReference type="ChEBI" id="CHEBI:15377"/>
        <dbReference type="ChEBI" id="CHEBI:17544"/>
        <dbReference type="ChEBI" id="CHEBI:30616"/>
        <dbReference type="ChEBI" id="CHEBI:33019"/>
        <dbReference type="ChEBI" id="CHEBI:57926"/>
        <dbReference type="ChEBI" id="CHEBI:73682"/>
        <dbReference type="EC" id="2.7.7.87"/>
    </reaction>
</comment>
<evidence type="ECO:0000256" key="10">
    <source>
        <dbReference type="ARBA" id="ARBA00022840"/>
    </source>
</evidence>
<dbReference type="KEGG" id="vpi:BW732_09590"/>
<proteinExistence type="inferred from homology"/>
<dbReference type="PIRSF" id="PIRSF004930">
    <property type="entry name" value="Tln_factor_SUA5"/>
    <property type="match status" value="1"/>
</dbReference>
<dbReference type="InterPro" id="IPR050156">
    <property type="entry name" value="TC-AMP_synthase_SUA5"/>
</dbReference>
<dbReference type="NCBIfam" id="TIGR00057">
    <property type="entry name" value="L-threonylcarbamoyladenylate synthase"/>
    <property type="match status" value="1"/>
</dbReference>
<feature type="binding site" evidence="14">
    <location>
        <position position="57"/>
    </location>
    <ligand>
        <name>ATP</name>
        <dbReference type="ChEBI" id="CHEBI:30616"/>
    </ligand>
</feature>
<keyword evidence="9 13" id="KW-0547">Nucleotide-binding</keyword>
<dbReference type="GO" id="GO:0006450">
    <property type="term" value="P:regulation of translational fidelity"/>
    <property type="evidence" value="ECO:0007669"/>
    <property type="project" value="TreeGrafter"/>
</dbReference>
<dbReference type="GO" id="GO:0000049">
    <property type="term" value="F:tRNA binding"/>
    <property type="evidence" value="ECO:0007669"/>
    <property type="project" value="TreeGrafter"/>
</dbReference>
<dbReference type="FunFam" id="3.90.870.10:FF:000009">
    <property type="entry name" value="Threonylcarbamoyl-AMP synthase, putative"/>
    <property type="match status" value="1"/>
</dbReference>
<keyword evidence="5 13" id="KW-0963">Cytoplasm</keyword>
<dbReference type="InterPro" id="IPR010923">
    <property type="entry name" value="T(6)A37_SUA5"/>
</dbReference>
<dbReference type="GO" id="GO:0005524">
    <property type="term" value="F:ATP binding"/>
    <property type="evidence" value="ECO:0007669"/>
    <property type="project" value="UniProtKB-UniRule"/>
</dbReference>
<dbReference type="Pfam" id="PF03481">
    <property type="entry name" value="Sua5_C"/>
    <property type="match status" value="1"/>
</dbReference>
<dbReference type="InterPro" id="IPR038385">
    <property type="entry name" value="Sua5/YwlC_C"/>
</dbReference>
<keyword evidence="8 13" id="KW-0548">Nucleotidyltransferase</keyword>
<dbReference type="OrthoDB" id="9814580at2"/>
<sequence>MQTKILQEKEIQQAVQAIREGGLIAFPTETVYGLGADATNPEAVKAVYAAKGRPSDNPLIVHISDEKELLPFVKPISPKAQQLMDYFWPGPLTLIFELKESDSLPSVVTGGLNTVAFRMPDKAITRELIKQSGCVLVGPSANSSGKPSPTLASHVYDDLSGKITGIVDGGACTVGIESTVLDISNETGLPEILRPGAITQEELELVIGPVIVDGHLVDSNEVPKAPGMKYKHYSPDTPVIMMPSDTLSSWQTASREYLSVGKRVGILANEMILSQLMKDKDDHLVTYSLATKRDVTQAMTHLFAGLRHLDHVTPKLDVILAECYPEIGQGVGYMNRLKKASGGHIYLEKK</sequence>
<dbReference type="SUPFAM" id="SSF55821">
    <property type="entry name" value="YrdC/RibB"/>
    <property type="match status" value="1"/>
</dbReference>
<evidence type="ECO:0000256" key="11">
    <source>
        <dbReference type="ARBA" id="ARBA00029774"/>
    </source>
</evidence>
<evidence type="ECO:0000256" key="14">
    <source>
        <dbReference type="PIRSR" id="PIRSR004930-1"/>
    </source>
</evidence>
<organism evidence="15 16">
    <name type="scientific">Vagococcus penaei</name>
    <dbReference type="NCBI Taxonomy" id="633807"/>
    <lineage>
        <taxon>Bacteria</taxon>
        <taxon>Bacillati</taxon>
        <taxon>Bacillota</taxon>
        <taxon>Bacilli</taxon>
        <taxon>Lactobacillales</taxon>
        <taxon>Enterococcaceae</taxon>
        <taxon>Vagococcus</taxon>
    </lineage>
</organism>